<protein>
    <submittedName>
        <fullName evidence="1">Uncharacterized protein</fullName>
    </submittedName>
</protein>
<organism evidence="1 2">
    <name type="scientific">Alosa alosa</name>
    <name type="common">allis shad</name>
    <dbReference type="NCBI Taxonomy" id="278164"/>
    <lineage>
        <taxon>Eukaryota</taxon>
        <taxon>Metazoa</taxon>
        <taxon>Chordata</taxon>
        <taxon>Craniata</taxon>
        <taxon>Vertebrata</taxon>
        <taxon>Euteleostomi</taxon>
        <taxon>Actinopterygii</taxon>
        <taxon>Neopterygii</taxon>
        <taxon>Teleostei</taxon>
        <taxon>Clupei</taxon>
        <taxon>Clupeiformes</taxon>
        <taxon>Clupeoidei</taxon>
        <taxon>Clupeidae</taxon>
        <taxon>Alosa</taxon>
    </lineage>
</organism>
<evidence type="ECO:0000313" key="1">
    <source>
        <dbReference type="EMBL" id="KAG5271044.1"/>
    </source>
</evidence>
<dbReference type="Proteomes" id="UP000823561">
    <property type="component" value="Chromosome 13"/>
</dbReference>
<reference evidence="1" key="1">
    <citation type="submission" date="2020-10" db="EMBL/GenBank/DDBJ databases">
        <title>Chromosome-scale genome assembly of the Allis shad, Alosa alosa.</title>
        <authorList>
            <person name="Margot Z."/>
            <person name="Christophe K."/>
            <person name="Cabau C."/>
            <person name="Louis A."/>
            <person name="Berthelot C."/>
            <person name="Parey E."/>
            <person name="Roest Crollius H."/>
            <person name="Montfort J."/>
            <person name="Robinson-Rechavi M."/>
            <person name="Bucao C."/>
            <person name="Bouchez O."/>
            <person name="Gislard M."/>
            <person name="Lluch J."/>
            <person name="Milhes M."/>
            <person name="Lampietro C."/>
            <person name="Lopez Roques C."/>
            <person name="Donnadieu C."/>
            <person name="Braasch I."/>
            <person name="Desvignes T."/>
            <person name="Postlethwait J."/>
            <person name="Bobe J."/>
            <person name="Guiguen Y."/>
        </authorList>
    </citation>
    <scope>NUCLEOTIDE SEQUENCE</scope>
    <source>
        <strain evidence="1">M-15738</strain>
        <tissue evidence="1">Blood</tissue>
    </source>
</reference>
<keyword evidence="2" id="KW-1185">Reference proteome</keyword>
<proteinExistence type="predicted"/>
<evidence type="ECO:0000313" key="2">
    <source>
        <dbReference type="Proteomes" id="UP000823561"/>
    </source>
</evidence>
<accession>A0AAV6G8X0</accession>
<sequence length="150" mass="16909">MESVSVQEAKNQKSRMKTSRVRAGYLFMSTLSRKRKEKLILLSEPMVRYEALSSTLLCSRMVLCTRYSRRNIMADIRISTSRSALCLVERHSGEEAFASDASWGGEGALWPSTSVSGLHQYVTTGWMAQTSSSREMPRTRCLVIAMRQSS</sequence>
<comment type="caution">
    <text evidence="1">The sequence shown here is derived from an EMBL/GenBank/DDBJ whole genome shotgun (WGS) entry which is preliminary data.</text>
</comment>
<gene>
    <name evidence="1" type="ORF">AALO_G00175230</name>
</gene>
<name>A0AAV6G8X0_9TELE</name>
<dbReference type="EMBL" id="JADWDJ010000013">
    <property type="protein sequence ID" value="KAG5271044.1"/>
    <property type="molecule type" value="Genomic_DNA"/>
</dbReference>
<dbReference type="AlphaFoldDB" id="A0AAV6G8X0"/>